<reference evidence="2" key="1">
    <citation type="journal article" date="2020" name="Microbiol. Resour. Announc.">
        <title>Complete Genome Sequence of Geobacillus sp. Strain E55-1, Isolated from Mine Geyser in Japan.</title>
        <authorList>
            <person name="Miyazaki K."/>
            <person name="Hase E."/>
            <person name="Tokito N."/>
        </authorList>
    </citation>
    <scope>NUCLEOTIDE SEQUENCE [LARGE SCALE GENOMIC DNA]</scope>
    <source>
        <strain evidence="2">E55-1</strain>
    </source>
</reference>
<evidence type="ECO:0000313" key="1">
    <source>
        <dbReference type="EMBL" id="BBW98568.1"/>
    </source>
</evidence>
<dbReference type="AlphaFoldDB" id="A0A679FPX6"/>
<proteinExistence type="predicted"/>
<sequence>MLWERGERCCEETISFLTTSGGVVRVTVAGERGQLEGEAVTVLKGALAAAVSFY</sequence>
<organism evidence="1 2">
    <name type="scientific">Geobacillus subterraneus</name>
    <dbReference type="NCBI Taxonomy" id="129338"/>
    <lineage>
        <taxon>Bacteria</taxon>
        <taxon>Bacillati</taxon>
        <taxon>Bacillota</taxon>
        <taxon>Bacilli</taxon>
        <taxon>Bacillales</taxon>
        <taxon>Anoxybacillaceae</taxon>
        <taxon>Geobacillus</taxon>
    </lineage>
</organism>
<accession>A0A679FPX6</accession>
<evidence type="ECO:0000313" key="2">
    <source>
        <dbReference type="Proteomes" id="UP000501421"/>
    </source>
</evidence>
<dbReference type="RefSeq" id="WP_235598023.1">
    <property type="nucleotide sequence ID" value="NZ_AP022557.1"/>
</dbReference>
<gene>
    <name evidence="1" type="ORF">GsuE55_34010</name>
</gene>
<dbReference type="Proteomes" id="UP000501421">
    <property type="component" value="Chromosome"/>
</dbReference>
<keyword evidence="2" id="KW-1185">Reference proteome</keyword>
<name>A0A679FPX6_9BACL</name>
<dbReference type="EMBL" id="AP022557">
    <property type="protein sequence ID" value="BBW98568.1"/>
    <property type="molecule type" value="Genomic_DNA"/>
</dbReference>
<protein>
    <submittedName>
        <fullName evidence="1">Uncharacterized protein</fullName>
    </submittedName>
</protein>